<dbReference type="EMBL" id="DXGD01000171">
    <property type="protein sequence ID" value="HIW99440.1"/>
    <property type="molecule type" value="Genomic_DNA"/>
</dbReference>
<evidence type="ECO:0000313" key="2">
    <source>
        <dbReference type="Proteomes" id="UP000824151"/>
    </source>
</evidence>
<dbReference type="SUPFAM" id="SSF55298">
    <property type="entry name" value="YjgF-like"/>
    <property type="match status" value="1"/>
</dbReference>
<dbReference type="PANTHER" id="PTHR43857">
    <property type="entry name" value="BLR7761 PROTEIN"/>
    <property type="match status" value="1"/>
</dbReference>
<sequence length="94" mass="10153">MSPDGTTAPGVAHQTRVTFDNVLRVLAEVDLTVFDISSLRIYLTSHQDIEAFTQSAKSCLKGHRPAATLLVLEHLADPSLLVQVEAVAVQEARA</sequence>
<dbReference type="Proteomes" id="UP000824151">
    <property type="component" value="Unassembled WGS sequence"/>
</dbReference>
<dbReference type="PANTHER" id="PTHR43857:SF1">
    <property type="entry name" value="YJGH FAMILY PROTEIN"/>
    <property type="match status" value="1"/>
</dbReference>
<evidence type="ECO:0000313" key="1">
    <source>
        <dbReference type="EMBL" id="HIW99440.1"/>
    </source>
</evidence>
<reference evidence="1" key="2">
    <citation type="submission" date="2021-04" db="EMBL/GenBank/DDBJ databases">
        <authorList>
            <person name="Gilroy R."/>
        </authorList>
    </citation>
    <scope>NUCLEOTIDE SEQUENCE</scope>
    <source>
        <strain evidence="1">ChiHejej3B27-3195</strain>
    </source>
</reference>
<reference evidence="1" key="1">
    <citation type="journal article" date="2021" name="PeerJ">
        <title>Extensive microbial diversity within the chicken gut microbiome revealed by metagenomics and culture.</title>
        <authorList>
            <person name="Gilroy R."/>
            <person name="Ravi A."/>
            <person name="Getino M."/>
            <person name="Pursley I."/>
            <person name="Horton D.L."/>
            <person name="Alikhan N.F."/>
            <person name="Baker D."/>
            <person name="Gharbi K."/>
            <person name="Hall N."/>
            <person name="Watson M."/>
            <person name="Adriaenssens E.M."/>
            <person name="Foster-Nyarko E."/>
            <person name="Jarju S."/>
            <person name="Secka A."/>
            <person name="Antonio M."/>
            <person name="Oren A."/>
            <person name="Chaudhuri R.R."/>
            <person name="La Ragione R."/>
            <person name="Hildebrand F."/>
            <person name="Pallen M.J."/>
        </authorList>
    </citation>
    <scope>NUCLEOTIDE SEQUENCE</scope>
    <source>
        <strain evidence="1">ChiHejej3B27-3195</strain>
    </source>
</reference>
<dbReference type="AlphaFoldDB" id="A0A9D1S234"/>
<protein>
    <submittedName>
        <fullName evidence="1">RidA family protein</fullName>
    </submittedName>
</protein>
<dbReference type="InterPro" id="IPR035959">
    <property type="entry name" value="RutC-like_sf"/>
</dbReference>
<dbReference type="Pfam" id="PF01042">
    <property type="entry name" value="Ribonuc_L-PSP"/>
    <property type="match status" value="1"/>
</dbReference>
<organism evidence="1 2">
    <name type="scientific">Candidatus Nesterenkonia stercoripullorum</name>
    <dbReference type="NCBI Taxonomy" id="2838701"/>
    <lineage>
        <taxon>Bacteria</taxon>
        <taxon>Bacillati</taxon>
        <taxon>Actinomycetota</taxon>
        <taxon>Actinomycetes</taxon>
        <taxon>Micrococcales</taxon>
        <taxon>Micrococcaceae</taxon>
        <taxon>Nesterenkonia</taxon>
    </lineage>
</organism>
<comment type="caution">
    <text evidence="1">The sequence shown here is derived from an EMBL/GenBank/DDBJ whole genome shotgun (WGS) entry which is preliminary data.</text>
</comment>
<proteinExistence type="predicted"/>
<dbReference type="Gene3D" id="3.30.1330.40">
    <property type="entry name" value="RutC-like"/>
    <property type="match status" value="1"/>
</dbReference>
<accession>A0A9D1S234</accession>
<gene>
    <name evidence="1" type="ORF">H9871_04785</name>
</gene>
<name>A0A9D1S234_9MICC</name>
<dbReference type="InterPro" id="IPR006175">
    <property type="entry name" value="YjgF/YER057c/UK114"/>
</dbReference>